<accession>A0AA42LSJ7</accession>
<evidence type="ECO:0000256" key="1">
    <source>
        <dbReference type="SAM" id="MobiDB-lite"/>
    </source>
</evidence>
<reference evidence="2" key="1">
    <citation type="submission" date="2022-09" db="EMBL/GenBank/DDBJ databases">
        <title>Intensive care unit water sources are persistently colonized with multi-drug resistant bacteria and are the site of extensive horizontal gene transfer of antibiotic resistance genes.</title>
        <authorList>
            <person name="Diorio-Toth L."/>
        </authorList>
    </citation>
    <scope>NUCLEOTIDE SEQUENCE</scope>
    <source>
        <strain evidence="2">GD03843</strain>
    </source>
</reference>
<gene>
    <name evidence="2" type="ORF">N5D93_22840</name>
</gene>
<evidence type="ECO:0000313" key="3">
    <source>
        <dbReference type="Proteomes" id="UP001161094"/>
    </source>
</evidence>
<name>A0AA42LSJ7_9BURK</name>
<sequence>MSQLGFDLGAAEEVFRAAAPGTWLGEVLPLEDAIVRLEQVVAQGFDDIPQAVRAMYAEAAECLLSELRREDAVFGLLCRDRSPAIPLDAAEDAIATFEEHCRAVMEQPGAHPRQCAKSRFARHYSTTALHCDGFGSLVLTRWGETRHELVFHMGRALVFLDSYRDHLQRHKVPMQIWAPAYSADKIAYSPKGAAGVATFNYGGRGYVNDGMFHCGEYSECEGWSFVPLSQWQGETFTYEEQCRAWDSGALERGDRRGLVVSVRGVKCVLDGALVFFDDTGSYSLACAIAESASDEDDGEDYPDDDEEGDFDEEEEDSPRPVEDVTREACAVPRKEEEQNSDLLLCLM</sequence>
<dbReference type="RefSeq" id="WP_279996636.1">
    <property type="nucleotide sequence ID" value="NZ_JAOCDZ010000018.1"/>
</dbReference>
<dbReference type="AlphaFoldDB" id="A0AA42LSJ7"/>
<comment type="caution">
    <text evidence="2">The sequence shown here is derived from an EMBL/GenBank/DDBJ whole genome shotgun (WGS) entry which is preliminary data.</text>
</comment>
<evidence type="ECO:0000313" key="2">
    <source>
        <dbReference type="EMBL" id="MDH0738673.1"/>
    </source>
</evidence>
<feature type="compositionally biased region" description="Basic and acidic residues" evidence="1">
    <location>
        <begin position="317"/>
        <end position="337"/>
    </location>
</feature>
<dbReference type="Proteomes" id="UP001161094">
    <property type="component" value="Unassembled WGS sequence"/>
</dbReference>
<feature type="compositionally biased region" description="Acidic residues" evidence="1">
    <location>
        <begin position="292"/>
        <end position="316"/>
    </location>
</feature>
<feature type="region of interest" description="Disordered" evidence="1">
    <location>
        <begin position="291"/>
        <end position="341"/>
    </location>
</feature>
<protein>
    <submittedName>
        <fullName evidence="2">Uncharacterized protein</fullName>
    </submittedName>
</protein>
<dbReference type="EMBL" id="JAOCDZ010000018">
    <property type="protein sequence ID" value="MDH0738673.1"/>
    <property type="molecule type" value="Genomic_DNA"/>
</dbReference>
<organism evidence="2 3">
    <name type="scientific">Achromobacter spanius</name>
    <dbReference type="NCBI Taxonomy" id="217203"/>
    <lineage>
        <taxon>Bacteria</taxon>
        <taxon>Pseudomonadati</taxon>
        <taxon>Pseudomonadota</taxon>
        <taxon>Betaproteobacteria</taxon>
        <taxon>Burkholderiales</taxon>
        <taxon>Alcaligenaceae</taxon>
        <taxon>Achromobacter</taxon>
    </lineage>
</organism>
<proteinExistence type="predicted"/>